<reference evidence="2" key="1">
    <citation type="submission" date="2025-08" db="UniProtKB">
        <authorList>
            <consortium name="Ensembl"/>
        </authorList>
    </citation>
    <scope>IDENTIFICATION</scope>
</reference>
<gene>
    <name evidence="2" type="primary">SNAPC1</name>
</gene>
<dbReference type="AlphaFoldDB" id="A0A8D0H200"/>
<protein>
    <submittedName>
        <fullName evidence="2">Small nuclear RNA activating complex polypeptide 1</fullName>
    </submittedName>
</protein>
<accession>A0A8D0H200</accession>
<dbReference type="Ensembl" id="ENSSPUT00000014131.1">
    <property type="protein sequence ID" value="ENSSPUP00000013254.1"/>
    <property type="gene ID" value="ENSSPUG00000010199.1"/>
</dbReference>
<dbReference type="GO" id="GO:0042795">
    <property type="term" value="P:snRNA transcription by RNA polymerase II"/>
    <property type="evidence" value="ECO:0007669"/>
    <property type="project" value="TreeGrafter"/>
</dbReference>
<evidence type="ECO:0000313" key="2">
    <source>
        <dbReference type="Ensembl" id="ENSSPUP00000013254.1"/>
    </source>
</evidence>
<feature type="region of interest" description="Disordered" evidence="1">
    <location>
        <begin position="200"/>
        <end position="291"/>
    </location>
</feature>
<dbReference type="GO" id="GO:0019185">
    <property type="term" value="C:snRNA-activating protein complex"/>
    <property type="evidence" value="ECO:0007669"/>
    <property type="project" value="TreeGrafter"/>
</dbReference>
<dbReference type="Proteomes" id="UP000694392">
    <property type="component" value="Unplaced"/>
</dbReference>
<dbReference type="PANTHER" id="PTHR15131:SF3">
    <property type="entry name" value="SNRNA-ACTIVATING PROTEIN COMPLEX SUBUNIT 1"/>
    <property type="match status" value="1"/>
</dbReference>
<dbReference type="GO" id="GO:0005654">
    <property type="term" value="C:nucleoplasm"/>
    <property type="evidence" value="ECO:0007669"/>
    <property type="project" value="Ensembl"/>
</dbReference>
<feature type="compositionally biased region" description="Acidic residues" evidence="1">
    <location>
        <begin position="271"/>
        <end position="291"/>
    </location>
</feature>
<dbReference type="InterPro" id="IPR019188">
    <property type="entry name" value="SNAPC1"/>
</dbReference>
<dbReference type="OMA" id="SYQIRVG"/>
<organism evidence="2 3">
    <name type="scientific">Sphenodon punctatus</name>
    <name type="common">Tuatara</name>
    <name type="synonym">Hatteria punctata</name>
    <dbReference type="NCBI Taxonomy" id="8508"/>
    <lineage>
        <taxon>Eukaryota</taxon>
        <taxon>Metazoa</taxon>
        <taxon>Chordata</taxon>
        <taxon>Craniata</taxon>
        <taxon>Vertebrata</taxon>
        <taxon>Euteleostomi</taxon>
        <taxon>Lepidosauria</taxon>
        <taxon>Sphenodontia</taxon>
        <taxon>Sphenodontidae</taxon>
        <taxon>Sphenodon</taxon>
    </lineage>
</organism>
<evidence type="ECO:0000313" key="3">
    <source>
        <dbReference type="Proteomes" id="UP000694392"/>
    </source>
</evidence>
<dbReference type="GO" id="GO:0043565">
    <property type="term" value="F:sequence-specific DNA binding"/>
    <property type="evidence" value="ECO:0007669"/>
    <property type="project" value="TreeGrafter"/>
</dbReference>
<proteinExistence type="predicted"/>
<reference evidence="2" key="2">
    <citation type="submission" date="2025-09" db="UniProtKB">
        <authorList>
            <consortium name="Ensembl"/>
        </authorList>
    </citation>
    <scope>IDENTIFICATION</scope>
</reference>
<keyword evidence="3" id="KW-1185">Reference proteome</keyword>
<dbReference type="Pfam" id="PF09808">
    <property type="entry name" value="SNAPC1"/>
    <property type="match status" value="1"/>
</dbReference>
<dbReference type="PANTHER" id="PTHR15131">
    <property type="entry name" value="SMALL NUCLEAR RNA ACTIVATING COMPLEX, POLYPEPTIDE 1"/>
    <property type="match status" value="1"/>
</dbReference>
<evidence type="ECO:0000256" key="1">
    <source>
        <dbReference type="SAM" id="MobiDB-lite"/>
    </source>
</evidence>
<feature type="compositionally biased region" description="Polar residues" evidence="1">
    <location>
        <begin position="217"/>
        <end position="229"/>
    </location>
</feature>
<dbReference type="GeneTree" id="ENSGT00390000018691"/>
<dbReference type="GO" id="GO:0042796">
    <property type="term" value="P:snRNA transcription by RNA polymerase III"/>
    <property type="evidence" value="ECO:0007669"/>
    <property type="project" value="TreeGrafter"/>
</dbReference>
<sequence length="291" mass="33480">EALALVWRYFLPPYTFQIRVGSLYLLYGLYSTQLCEPKQKIRIALKDWPEVHRFQQDLLHAQHYDAAYIFRKLLLDKAYYFTAMPKLLTYRSKKKIWDTQLKEEFKEPNNRVARLVTTDVLEEMMNVHEHYQKMKCLISTDKSQPDKALSLIKDEFVINLKNTVLEYQQWQKDKMVGGFIEGSERAMALSKIKSKSYSAVVQASKSRRHRQVKLESSESSSDQGKTNSPRGKGNRKSTRSAAKTGSLETKDVTQAVKKENVSRSLSMPVITEEEDSTGNDSSGDEGMTDTN</sequence>
<name>A0A8D0H200_SPHPU</name>
<feature type="compositionally biased region" description="Basic and acidic residues" evidence="1">
    <location>
        <begin position="248"/>
        <end position="261"/>
    </location>
</feature>
<dbReference type="GO" id="GO:0005730">
    <property type="term" value="C:nucleolus"/>
    <property type="evidence" value="ECO:0007669"/>
    <property type="project" value="Ensembl"/>
</dbReference>